<dbReference type="EMBL" id="JBHSGB010000017">
    <property type="protein sequence ID" value="MFC4656941.1"/>
    <property type="molecule type" value="Genomic_DNA"/>
</dbReference>
<dbReference type="InterPro" id="IPR050834">
    <property type="entry name" value="Glycosyltransf_2"/>
</dbReference>
<name>A0ABV9JRP1_9GAMM</name>
<dbReference type="CDD" id="cd00761">
    <property type="entry name" value="Glyco_tranf_GTA_type"/>
    <property type="match status" value="1"/>
</dbReference>
<organism evidence="2 3">
    <name type="scientific">Rheinheimera marina</name>
    <dbReference type="NCBI Taxonomy" id="1774958"/>
    <lineage>
        <taxon>Bacteria</taxon>
        <taxon>Pseudomonadati</taxon>
        <taxon>Pseudomonadota</taxon>
        <taxon>Gammaproteobacteria</taxon>
        <taxon>Chromatiales</taxon>
        <taxon>Chromatiaceae</taxon>
        <taxon>Rheinheimera</taxon>
    </lineage>
</organism>
<sequence>MEKTPFISIVLPTRDRAKLVEQCLTCIKQQDFADYEVIISDNPVAESCSEVVAPFLSDPRFKYFRQPQPVSMPDNWEYAAEQATGEYVTVINEKFMFRPDAFSVIQRLAKDRNPDIISWQFDYFELCDHEKITGSYHPLLKPVEPSCYSAEIELKRRLDFIEPLFSRHQQHKNGYGKIYSGCVKNDIVREVRALYGRVFMPMSPDFTSMICFLNLSENCIDVGQSLMLVVSGSNISNGVTTLKSVRAFKKFIQETVPDFDHYRSSLVIADFWVGHSVFIASDYQRMKDIFDKGKISNMQLGIASLVGWAKEELHLVEDWGDEDRTHFESVLTDFYSGLTQSERNLVDNIAVENEHHRAACSREIYHSGLAKADYFIEGISARQLAELHWLKKVALPRRNVGLEELTVSEAVDYLYQYNKESRKILGLL</sequence>
<dbReference type="RefSeq" id="WP_377336490.1">
    <property type="nucleotide sequence ID" value="NZ_JBHSGB010000017.1"/>
</dbReference>
<dbReference type="Proteomes" id="UP001595962">
    <property type="component" value="Unassembled WGS sequence"/>
</dbReference>
<dbReference type="PANTHER" id="PTHR43685">
    <property type="entry name" value="GLYCOSYLTRANSFERASE"/>
    <property type="match status" value="1"/>
</dbReference>
<protein>
    <submittedName>
        <fullName evidence="2">Glycosyltransferase family 2 protein</fullName>
    </submittedName>
</protein>
<evidence type="ECO:0000313" key="3">
    <source>
        <dbReference type="Proteomes" id="UP001595962"/>
    </source>
</evidence>
<dbReference type="Gene3D" id="3.90.550.10">
    <property type="entry name" value="Spore Coat Polysaccharide Biosynthesis Protein SpsA, Chain A"/>
    <property type="match status" value="1"/>
</dbReference>
<feature type="domain" description="Glycosyltransferase 2-like" evidence="1">
    <location>
        <begin position="8"/>
        <end position="132"/>
    </location>
</feature>
<reference evidence="3" key="1">
    <citation type="journal article" date="2019" name="Int. J. Syst. Evol. Microbiol.">
        <title>The Global Catalogue of Microorganisms (GCM) 10K type strain sequencing project: providing services to taxonomists for standard genome sequencing and annotation.</title>
        <authorList>
            <consortium name="The Broad Institute Genomics Platform"/>
            <consortium name="The Broad Institute Genome Sequencing Center for Infectious Disease"/>
            <person name="Wu L."/>
            <person name="Ma J."/>
        </authorList>
    </citation>
    <scope>NUCLEOTIDE SEQUENCE [LARGE SCALE GENOMIC DNA]</scope>
    <source>
        <strain evidence="3">DT28</strain>
    </source>
</reference>
<evidence type="ECO:0000313" key="2">
    <source>
        <dbReference type="EMBL" id="MFC4656941.1"/>
    </source>
</evidence>
<dbReference type="SUPFAM" id="SSF53448">
    <property type="entry name" value="Nucleotide-diphospho-sugar transferases"/>
    <property type="match status" value="1"/>
</dbReference>
<dbReference type="Pfam" id="PF00535">
    <property type="entry name" value="Glycos_transf_2"/>
    <property type="match status" value="1"/>
</dbReference>
<keyword evidence="3" id="KW-1185">Reference proteome</keyword>
<dbReference type="InterPro" id="IPR001173">
    <property type="entry name" value="Glyco_trans_2-like"/>
</dbReference>
<accession>A0ABV9JRP1</accession>
<dbReference type="PANTHER" id="PTHR43685:SF2">
    <property type="entry name" value="GLYCOSYLTRANSFERASE 2-LIKE DOMAIN-CONTAINING PROTEIN"/>
    <property type="match status" value="1"/>
</dbReference>
<proteinExistence type="predicted"/>
<comment type="caution">
    <text evidence="2">The sequence shown here is derived from an EMBL/GenBank/DDBJ whole genome shotgun (WGS) entry which is preliminary data.</text>
</comment>
<dbReference type="InterPro" id="IPR029044">
    <property type="entry name" value="Nucleotide-diphossugar_trans"/>
</dbReference>
<gene>
    <name evidence="2" type="ORF">ACFO3I_18120</name>
</gene>
<evidence type="ECO:0000259" key="1">
    <source>
        <dbReference type="Pfam" id="PF00535"/>
    </source>
</evidence>